<gene>
    <name evidence="1" type="ORF">UBRO_06001</name>
</gene>
<evidence type="ECO:0000313" key="2">
    <source>
        <dbReference type="Proteomes" id="UP000179920"/>
    </source>
</evidence>
<reference evidence="2" key="1">
    <citation type="submission" date="2016-04" db="EMBL/GenBank/DDBJ databases">
        <authorList>
            <person name="Guldener U."/>
            <person name="Guldener U."/>
        </authorList>
    </citation>
    <scope>NUCLEOTIDE SEQUENCE [LARGE SCALE GENOMIC DNA]</scope>
    <source>
        <strain evidence="2">UB2112</strain>
    </source>
</reference>
<dbReference type="Proteomes" id="UP000179920">
    <property type="component" value="Chromosome XV"/>
</dbReference>
<sequence>MAFRVVKPLSVTAATSLTNLEKKWTCSFHLSMLASPLRKCIVTSKLVPTCLLFQLKAVTLPSLPSTVPPERNSAQGDRERIVMLPDQIFHPKYIPKRVGKGIWLTLNPGVCAQLERKGMHKMLNPKAGLVGGLQELVWRQLGERVVQETELVLAVFAGRKRIDLITEGEKGESGQCAVSYTIQIGEGSGEGELGANTIFVPKFADEEQKSRFEERLRALAKLSGVEGAKAEQVYGVKQRQVTAPLAVALYRLQLWTRSLPSPAKR</sequence>
<dbReference type="OrthoDB" id="3363286at2759"/>
<dbReference type="EMBL" id="LT558131">
    <property type="protein sequence ID" value="SAM84786.1"/>
    <property type="molecule type" value="Genomic_DNA"/>
</dbReference>
<evidence type="ECO:0000313" key="1">
    <source>
        <dbReference type="EMBL" id="SAM84786.1"/>
    </source>
</evidence>
<organism evidence="1 2">
    <name type="scientific">Ustilago bromivora</name>
    <dbReference type="NCBI Taxonomy" id="307758"/>
    <lineage>
        <taxon>Eukaryota</taxon>
        <taxon>Fungi</taxon>
        <taxon>Dikarya</taxon>
        <taxon>Basidiomycota</taxon>
        <taxon>Ustilaginomycotina</taxon>
        <taxon>Ustilaginomycetes</taxon>
        <taxon>Ustilaginales</taxon>
        <taxon>Ustilaginaceae</taxon>
        <taxon>Ustilago</taxon>
    </lineage>
</organism>
<name>A0A1K0H9J0_9BASI</name>
<protein>
    <submittedName>
        <fullName evidence="1">Uncharacterized protein</fullName>
    </submittedName>
</protein>
<dbReference type="AlphaFoldDB" id="A0A1K0H9J0"/>
<accession>A0A1K0H9J0</accession>
<proteinExistence type="predicted"/>